<sequence length="128" mass="13479">MVRRANIYSALLPESPPVGVVVAGGELEAERSGELEANLERAANLSGSRPRVVLDLSRATFMDVEVLHALRGAGRALEGASGALAVVAGEGSWARRLIRLSGYGDEFHLFASFEEATAWLTGRSLSGG</sequence>
<organism evidence="2 3">
    <name type="scientific">Rubrobacter taiwanensis</name>
    <dbReference type="NCBI Taxonomy" id="185139"/>
    <lineage>
        <taxon>Bacteria</taxon>
        <taxon>Bacillati</taxon>
        <taxon>Actinomycetota</taxon>
        <taxon>Rubrobacteria</taxon>
        <taxon>Rubrobacterales</taxon>
        <taxon>Rubrobacteraceae</taxon>
        <taxon>Rubrobacter</taxon>
    </lineage>
</organism>
<gene>
    <name evidence="2" type="ORF">E0L93_03625</name>
</gene>
<comment type="caution">
    <text evidence="2">The sequence shown here is derived from an EMBL/GenBank/DDBJ whole genome shotgun (WGS) entry which is preliminary data.</text>
</comment>
<evidence type="ECO:0000313" key="3">
    <source>
        <dbReference type="Proteomes" id="UP000295244"/>
    </source>
</evidence>
<dbReference type="SUPFAM" id="SSF52091">
    <property type="entry name" value="SpoIIaa-like"/>
    <property type="match status" value="1"/>
</dbReference>
<evidence type="ECO:0000259" key="1">
    <source>
        <dbReference type="PROSITE" id="PS50801"/>
    </source>
</evidence>
<dbReference type="Pfam" id="PF01740">
    <property type="entry name" value="STAS"/>
    <property type="match status" value="1"/>
</dbReference>
<proteinExistence type="predicted"/>
<name>A0A4R1BS46_9ACTN</name>
<dbReference type="InterPro" id="IPR002645">
    <property type="entry name" value="STAS_dom"/>
</dbReference>
<evidence type="ECO:0000313" key="2">
    <source>
        <dbReference type="EMBL" id="TCJ20045.1"/>
    </source>
</evidence>
<dbReference type="EMBL" id="SKBU01000006">
    <property type="protein sequence ID" value="TCJ20045.1"/>
    <property type="molecule type" value="Genomic_DNA"/>
</dbReference>
<accession>A0A4R1BS46</accession>
<dbReference type="InterPro" id="IPR036513">
    <property type="entry name" value="STAS_dom_sf"/>
</dbReference>
<dbReference type="PROSITE" id="PS50801">
    <property type="entry name" value="STAS"/>
    <property type="match status" value="1"/>
</dbReference>
<keyword evidence="3" id="KW-1185">Reference proteome</keyword>
<dbReference type="AlphaFoldDB" id="A0A4R1BS46"/>
<dbReference type="Proteomes" id="UP000295244">
    <property type="component" value="Unassembled WGS sequence"/>
</dbReference>
<feature type="domain" description="STAS" evidence="1">
    <location>
        <begin position="8"/>
        <end position="120"/>
    </location>
</feature>
<protein>
    <submittedName>
        <fullName evidence="2">STAS domain-containing protein</fullName>
    </submittedName>
</protein>
<dbReference type="Gene3D" id="3.30.750.24">
    <property type="entry name" value="STAS domain"/>
    <property type="match status" value="1"/>
</dbReference>
<reference evidence="2 3" key="1">
    <citation type="submission" date="2019-03" db="EMBL/GenBank/DDBJ databases">
        <title>Whole genome sequence of a novel Rubrobacter taiwanensis strain, isolated from Yellowstone National Park.</title>
        <authorList>
            <person name="Freed S."/>
            <person name="Ramaley R.F."/>
            <person name="Kyndt J.A."/>
        </authorList>
    </citation>
    <scope>NUCLEOTIDE SEQUENCE [LARGE SCALE GENOMIC DNA]</scope>
    <source>
        <strain evidence="2 3">Yellowstone</strain>
    </source>
</reference>
<dbReference type="CDD" id="cd07043">
    <property type="entry name" value="STAS_anti-anti-sigma_factors"/>
    <property type="match status" value="1"/>
</dbReference>